<sequence>MDYVIICCRCVSCLNGSKQWQNSEEHFKWGSAPLVLALLLLGNAGVIMVDHIHFQYNGYLFGFLLLSIARIFQGHCLEGAFWFSVLLNHKHIFMYVSPAYFVYLLRSYCFTDPQRWSSFSPKRLANLAVVVLSVFLVSFGPFIVLGQMGQVFRRLFPFKRGLCHAYWAPNFWALYNAMDKILAIIGMRLGFDVKRPSAVMTGGLVQEYEHVVLPSVPPSATFILTALSILVRHAVTLVGGVKLVLDNGNLSFPHPPDITSVNNPPFHFPATLIKGERREGKKTRRSKARPEEPGNVTCSFHLKKPQTKDKFDPSPRDTHDPEVYVTASVSPEPLEDLENPTPTNAPDVRTLSLGEIEVESSTSQVACFSTQTRVEFP</sequence>
<dbReference type="EC" id="2.4.1.-" evidence="10"/>
<accession>A0ABQ9H3A4</accession>
<organism evidence="12 13">
    <name type="scientific">Dryococelus australis</name>
    <dbReference type="NCBI Taxonomy" id="614101"/>
    <lineage>
        <taxon>Eukaryota</taxon>
        <taxon>Metazoa</taxon>
        <taxon>Ecdysozoa</taxon>
        <taxon>Arthropoda</taxon>
        <taxon>Hexapoda</taxon>
        <taxon>Insecta</taxon>
        <taxon>Pterygota</taxon>
        <taxon>Neoptera</taxon>
        <taxon>Polyneoptera</taxon>
        <taxon>Phasmatodea</taxon>
        <taxon>Verophasmatodea</taxon>
        <taxon>Anareolatae</taxon>
        <taxon>Phasmatidae</taxon>
        <taxon>Eurycanthinae</taxon>
        <taxon>Dryococelus</taxon>
    </lineage>
</organism>
<keyword evidence="13" id="KW-1185">Reference proteome</keyword>
<evidence type="ECO:0000256" key="6">
    <source>
        <dbReference type="ARBA" id="ARBA00022692"/>
    </source>
</evidence>
<evidence type="ECO:0000256" key="4">
    <source>
        <dbReference type="ARBA" id="ARBA00022676"/>
    </source>
</evidence>
<evidence type="ECO:0000256" key="2">
    <source>
        <dbReference type="ARBA" id="ARBA00004922"/>
    </source>
</evidence>
<evidence type="ECO:0000313" key="12">
    <source>
        <dbReference type="EMBL" id="KAJ8878750.1"/>
    </source>
</evidence>
<comment type="pathway">
    <text evidence="2 10">Protein modification; protein glycosylation.</text>
</comment>
<proteinExistence type="inferred from homology"/>
<keyword evidence="8 10" id="KW-1133">Transmembrane helix</keyword>
<dbReference type="Proteomes" id="UP001159363">
    <property type="component" value="Chromosome 6"/>
</dbReference>
<dbReference type="Pfam" id="PF03155">
    <property type="entry name" value="Alg6_Alg8"/>
    <property type="match status" value="1"/>
</dbReference>
<dbReference type="EMBL" id="JARBHB010000007">
    <property type="protein sequence ID" value="KAJ8878750.1"/>
    <property type="molecule type" value="Genomic_DNA"/>
</dbReference>
<evidence type="ECO:0000256" key="7">
    <source>
        <dbReference type="ARBA" id="ARBA00022824"/>
    </source>
</evidence>
<evidence type="ECO:0000256" key="5">
    <source>
        <dbReference type="ARBA" id="ARBA00022679"/>
    </source>
</evidence>
<keyword evidence="6 10" id="KW-0812">Transmembrane</keyword>
<evidence type="ECO:0000256" key="1">
    <source>
        <dbReference type="ARBA" id="ARBA00004477"/>
    </source>
</evidence>
<feature type="region of interest" description="Disordered" evidence="11">
    <location>
        <begin position="274"/>
        <end position="347"/>
    </location>
</feature>
<keyword evidence="5 10" id="KW-0808">Transferase</keyword>
<reference evidence="12 13" key="1">
    <citation type="submission" date="2023-02" db="EMBL/GenBank/DDBJ databases">
        <title>LHISI_Scaffold_Assembly.</title>
        <authorList>
            <person name="Stuart O.P."/>
            <person name="Cleave R."/>
            <person name="Magrath M.J.L."/>
            <person name="Mikheyev A.S."/>
        </authorList>
    </citation>
    <scope>NUCLEOTIDE SEQUENCE [LARGE SCALE GENOMIC DNA]</scope>
    <source>
        <strain evidence="12">Daus_M_001</strain>
        <tissue evidence="12">Leg muscle</tissue>
    </source>
</reference>
<evidence type="ECO:0000313" key="13">
    <source>
        <dbReference type="Proteomes" id="UP001159363"/>
    </source>
</evidence>
<feature type="transmembrane region" description="Helical" evidence="10">
    <location>
        <begin position="29"/>
        <end position="49"/>
    </location>
</feature>
<comment type="subcellular location">
    <subcellularLocation>
        <location evidence="1 10">Endoplasmic reticulum membrane</location>
        <topology evidence="1 10">Multi-pass membrane protein</topology>
    </subcellularLocation>
</comment>
<evidence type="ECO:0000256" key="3">
    <source>
        <dbReference type="ARBA" id="ARBA00008715"/>
    </source>
</evidence>
<dbReference type="InterPro" id="IPR004856">
    <property type="entry name" value="Glyco_trans_ALG6/ALG8"/>
</dbReference>
<evidence type="ECO:0000256" key="8">
    <source>
        <dbReference type="ARBA" id="ARBA00022989"/>
    </source>
</evidence>
<evidence type="ECO:0000256" key="10">
    <source>
        <dbReference type="RuleBase" id="RU363110"/>
    </source>
</evidence>
<evidence type="ECO:0000256" key="11">
    <source>
        <dbReference type="SAM" id="MobiDB-lite"/>
    </source>
</evidence>
<protein>
    <recommendedName>
        <fullName evidence="10">Alpha-1,3-glucosyltransferase</fullName>
        <ecNumber evidence="10">2.4.1.-</ecNumber>
    </recommendedName>
</protein>
<evidence type="ECO:0000256" key="9">
    <source>
        <dbReference type="ARBA" id="ARBA00023136"/>
    </source>
</evidence>
<feature type="transmembrane region" description="Helical" evidence="10">
    <location>
        <begin position="123"/>
        <end position="145"/>
    </location>
</feature>
<comment type="caution">
    <text evidence="10">Lacks conserved residue(s) required for the propagation of feature annotation.</text>
</comment>
<comment type="caution">
    <text evidence="12">The sequence shown here is derived from an EMBL/GenBank/DDBJ whole genome shotgun (WGS) entry which is preliminary data.</text>
</comment>
<dbReference type="PANTHER" id="PTHR12413:SF2">
    <property type="entry name" value="DOLICHYL PYROPHOSPHATE GLC1MAN9GLCNAC2 ALPHA-1,3-GLUCOSYLTRANSFERASE-RELATED"/>
    <property type="match status" value="1"/>
</dbReference>
<dbReference type="PANTHER" id="PTHR12413">
    <property type="entry name" value="DOLICHYL GLYCOSYLTRANSFERASE"/>
    <property type="match status" value="1"/>
</dbReference>
<comment type="similarity">
    <text evidence="3 10">Belongs to the ALG6/ALG8 glucosyltransferase family.</text>
</comment>
<gene>
    <name evidence="12" type="ORF">PR048_019336</name>
</gene>
<feature type="compositionally biased region" description="Basic and acidic residues" evidence="11">
    <location>
        <begin position="306"/>
        <end position="322"/>
    </location>
</feature>
<name>A0ABQ9H3A4_9NEOP</name>
<keyword evidence="7 10" id="KW-0256">Endoplasmic reticulum</keyword>
<feature type="transmembrane region" description="Helical" evidence="10">
    <location>
        <begin position="92"/>
        <end position="111"/>
    </location>
</feature>
<keyword evidence="9 10" id="KW-0472">Membrane</keyword>
<keyword evidence="4 10" id="KW-0328">Glycosyltransferase</keyword>